<sequence length="236" mass="27606">MLTNRWGRIAAGVSKWVGHYEEAKRRHTSGMNDHDIMVEACVLHGSGTNFENQWHLLKKYPRWSEVLKKDENEHPPTPSTPSDGSGKRGRVNEDENFTPTDDGGSTTRPMGVKVQKRNKGKSKVDDTEISNLVSKFDQNNEIMLKRYQQAEQTTLLKQQFLQQEAMELELDRARIDLEWQRYAAEQMRIDEEAANNKWMRKMKMYESLNQRSTLNPAEEEAKAKLFIELYDFYVYK</sequence>
<reference evidence="3" key="1">
    <citation type="submission" date="2024-03" db="EMBL/GenBank/DDBJ databases">
        <title>WGS assembly of Saponaria officinalis var. Norfolk2.</title>
        <authorList>
            <person name="Jenkins J."/>
            <person name="Shu S."/>
            <person name="Grimwood J."/>
            <person name="Barry K."/>
            <person name="Goodstein D."/>
            <person name="Schmutz J."/>
            <person name="Leebens-Mack J."/>
            <person name="Osbourn A."/>
        </authorList>
    </citation>
    <scope>NUCLEOTIDE SEQUENCE [LARGE SCALE GENOMIC DNA]</scope>
    <source>
        <strain evidence="3">JIC</strain>
    </source>
</reference>
<feature type="domain" description="No apical meristem-associated C-terminal" evidence="2">
    <location>
        <begin position="50"/>
        <end position="189"/>
    </location>
</feature>
<evidence type="ECO:0000256" key="1">
    <source>
        <dbReference type="SAM" id="MobiDB-lite"/>
    </source>
</evidence>
<protein>
    <recommendedName>
        <fullName evidence="2">No apical meristem-associated C-terminal domain-containing protein</fullName>
    </recommendedName>
</protein>
<dbReference type="AlphaFoldDB" id="A0AAW1HZM9"/>
<comment type="caution">
    <text evidence="3">The sequence shown here is derived from an EMBL/GenBank/DDBJ whole genome shotgun (WGS) entry which is preliminary data.</text>
</comment>
<name>A0AAW1HZM9_SAPOF</name>
<evidence type="ECO:0000313" key="3">
    <source>
        <dbReference type="EMBL" id="KAK9682592.1"/>
    </source>
</evidence>
<evidence type="ECO:0000313" key="4">
    <source>
        <dbReference type="Proteomes" id="UP001443914"/>
    </source>
</evidence>
<dbReference type="PANTHER" id="PTHR45023">
    <property type="match status" value="1"/>
</dbReference>
<evidence type="ECO:0000259" key="2">
    <source>
        <dbReference type="Pfam" id="PF14303"/>
    </source>
</evidence>
<dbReference type="Proteomes" id="UP001443914">
    <property type="component" value="Unassembled WGS sequence"/>
</dbReference>
<accession>A0AAW1HZM9</accession>
<feature type="region of interest" description="Disordered" evidence="1">
    <location>
        <begin position="69"/>
        <end position="126"/>
    </location>
</feature>
<dbReference type="PANTHER" id="PTHR45023:SF4">
    <property type="entry name" value="GLYCINE-RICH PROTEIN-RELATED"/>
    <property type="match status" value="1"/>
</dbReference>
<gene>
    <name evidence="3" type="ORF">RND81_10G084100</name>
</gene>
<organism evidence="3 4">
    <name type="scientific">Saponaria officinalis</name>
    <name type="common">Common soapwort</name>
    <name type="synonym">Lychnis saponaria</name>
    <dbReference type="NCBI Taxonomy" id="3572"/>
    <lineage>
        <taxon>Eukaryota</taxon>
        <taxon>Viridiplantae</taxon>
        <taxon>Streptophyta</taxon>
        <taxon>Embryophyta</taxon>
        <taxon>Tracheophyta</taxon>
        <taxon>Spermatophyta</taxon>
        <taxon>Magnoliopsida</taxon>
        <taxon>eudicotyledons</taxon>
        <taxon>Gunneridae</taxon>
        <taxon>Pentapetalae</taxon>
        <taxon>Caryophyllales</taxon>
        <taxon>Caryophyllaceae</taxon>
        <taxon>Caryophylleae</taxon>
        <taxon>Saponaria</taxon>
    </lineage>
</organism>
<dbReference type="InterPro" id="IPR029466">
    <property type="entry name" value="NAM-associated_C"/>
</dbReference>
<dbReference type="EMBL" id="JBDFQZ010000010">
    <property type="protein sequence ID" value="KAK9682592.1"/>
    <property type="molecule type" value="Genomic_DNA"/>
</dbReference>
<keyword evidence="4" id="KW-1185">Reference proteome</keyword>
<proteinExistence type="predicted"/>
<feature type="compositionally biased region" description="Polar residues" evidence="1">
    <location>
        <begin position="97"/>
        <end position="108"/>
    </location>
</feature>
<dbReference type="Pfam" id="PF14303">
    <property type="entry name" value="NAM-associated"/>
    <property type="match status" value="1"/>
</dbReference>